<feature type="compositionally biased region" description="Basic and acidic residues" evidence="1">
    <location>
        <begin position="400"/>
        <end position="413"/>
    </location>
</feature>
<keyword evidence="2" id="KW-0472">Membrane</keyword>
<dbReference type="EMBL" id="JADNRY010000010">
    <property type="protein sequence ID" value="KAF9075233.1"/>
    <property type="molecule type" value="Genomic_DNA"/>
</dbReference>
<feature type="compositionally biased region" description="Polar residues" evidence="1">
    <location>
        <begin position="354"/>
        <end position="384"/>
    </location>
</feature>
<feature type="region of interest" description="Disordered" evidence="1">
    <location>
        <begin position="320"/>
        <end position="429"/>
    </location>
</feature>
<evidence type="ECO:0000313" key="4">
    <source>
        <dbReference type="EMBL" id="KAF9075233.1"/>
    </source>
</evidence>
<feature type="compositionally biased region" description="Polar residues" evidence="1">
    <location>
        <begin position="235"/>
        <end position="244"/>
    </location>
</feature>
<sequence length="429" mass="45321">MTLARLTSLLFVLELLPISSLAYTWTFGSAPSQCQNLTISISGGGKPPYSVLIIPSGPSPFTNGTEIRKIMSQNFSSNSVTFQLPYPANSQLIAVVSDATGFGSGGTSADAEVTSSSDSSCIDASQPVTPDWFLQLNPSGQVVQCAPEEIFWKTSTVQGNPTFFGIIPGGDSFVINQQNNVTQVSAGFNGFYWTPNIRVGTSLFIVGNDNRGDGTGGSTSVNVANNFNNDNGCLNSSSPSSTAGNPAGGSYPTSSSGASTGSTNGSLQLYVLCSLCSSTNVGAIVGGVVGGVVGLLALLLVFYFIRRRAKHHRINEKPVDLLQADEGDEHPNHPGELPEYYRPEPFIVPDPSTDETTSQSGRLSGSERPTSRSGTPNWASTSTSRKSEAPRVLRPVNIIQHDDAGPSEGKKEEEPETIELPPAYTNIRK</sequence>
<evidence type="ECO:0000313" key="5">
    <source>
        <dbReference type="Proteomes" id="UP000772434"/>
    </source>
</evidence>
<feature type="transmembrane region" description="Helical" evidence="2">
    <location>
        <begin position="281"/>
        <end position="305"/>
    </location>
</feature>
<name>A0A9P5Q4E4_9AGAR</name>
<evidence type="ECO:0000256" key="1">
    <source>
        <dbReference type="SAM" id="MobiDB-lite"/>
    </source>
</evidence>
<feature type="compositionally biased region" description="Low complexity" evidence="1">
    <location>
        <begin position="248"/>
        <end position="259"/>
    </location>
</feature>
<accession>A0A9P5Q4E4</accession>
<evidence type="ECO:0000256" key="2">
    <source>
        <dbReference type="SAM" id="Phobius"/>
    </source>
</evidence>
<comment type="caution">
    <text evidence="4">The sequence shown here is derived from an EMBL/GenBank/DDBJ whole genome shotgun (WGS) entry which is preliminary data.</text>
</comment>
<gene>
    <name evidence="4" type="ORF">BDP27DRAFT_1212621</name>
</gene>
<organism evidence="4 5">
    <name type="scientific">Rhodocollybia butyracea</name>
    <dbReference type="NCBI Taxonomy" id="206335"/>
    <lineage>
        <taxon>Eukaryota</taxon>
        <taxon>Fungi</taxon>
        <taxon>Dikarya</taxon>
        <taxon>Basidiomycota</taxon>
        <taxon>Agaricomycotina</taxon>
        <taxon>Agaricomycetes</taxon>
        <taxon>Agaricomycetidae</taxon>
        <taxon>Agaricales</taxon>
        <taxon>Marasmiineae</taxon>
        <taxon>Omphalotaceae</taxon>
        <taxon>Rhodocollybia</taxon>
    </lineage>
</organism>
<keyword evidence="3" id="KW-0732">Signal</keyword>
<protein>
    <submittedName>
        <fullName evidence="4">Uncharacterized protein</fullName>
    </submittedName>
</protein>
<proteinExistence type="predicted"/>
<keyword evidence="2" id="KW-0812">Transmembrane</keyword>
<keyword evidence="5" id="KW-1185">Reference proteome</keyword>
<reference evidence="4" key="1">
    <citation type="submission" date="2020-11" db="EMBL/GenBank/DDBJ databases">
        <authorList>
            <consortium name="DOE Joint Genome Institute"/>
            <person name="Ahrendt S."/>
            <person name="Riley R."/>
            <person name="Andreopoulos W."/>
            <person name="Labutti K."/>
            <person name="Pangilinan J."/>
            <person name="Ruiz-Duenas F.J."/>
            <person name="Barrasa J.M."/>
            <person name="Sanchez-Garcia M."/>
            <person name="Camarero S."/>
            <person name="Miyauchi S."/>
            <person name="Serrano A."/>
            <person name="Linde D."/>
            <person name="Babiker R."/>
            <person name="Drula E."/>
            <person name="Ayuso-Fernandez I."/>
            <person name="Pacheco R."/>
            <person name="Padilla G."/>
            <person name="Ferreira P."/>
            <person name="Barriuso J."/>
            <person name="Kellner H."/>
            <person name="Castanera R."/>
            <person name="Alfaro M."/>
            <person name="Ramirez L."/>
            <person name="Pisabarro A.G."/>
            <person name="Kuo A."/>
            <person name="Tritt A."/>
            <person name="Lipzen A."/>
            <person name="He G."/>
            <person name="Yan M."/>
            <person name="Ng V."/>
            <person name="Cullen D."/>
            <person name="Martin F."/>
            <person name="Rosso M.-N."/>
            <person name="Henrissat B."/>
            <person name="Hibbett D."/>
            <person name="Martinez A.T."/>
            <person name="Grigoriev I.V."/>
        </authorList>
    </citation>
    <scope>NUCLEOTIDE SEQUENCE</scope>
    <source>
        <strain evidence="4">AH 40177</strain>
    </source>
</reference>
<feature type="region of interest" description="Disordered" evidence="1">
    <location>
        <begin position="235"/>
        <end position="259"/>
    </location>
</feature>
<keyword evidence="2" id="KW-1133">Transmembrane helix</keyword>
<feature type="chain" id="PRO_5040373618" evidence="3">
    <location>
        <begin position="23"/>
        <end position="429"/>
    </location>
</feature>
<dbReference type="AlphaFoldDB" id="A0A9P5Q4E4"/>
<evidence type="ECO:0000256" key="3">
    <source>
        <dbReference type="SAM" id="SignalP"/>
    </source>
</evidence>
<feature type="signal peptide" evidence="3">
    <location>
        <begin position="1"/>
        <end position="22"/>
    </location>
</feature>
<dbReference type="Proteomes" id="UP000772434">
    <property type="component" value="Unassembled WGS sequence"/>
</dbReference>
<dbReference type="OrthoDB" id="3267813at2759"/>